<dbReference type="PANTHER" id="PTHR46494">
    <property type="entry name" value="CORA FAMILY METAL ION TRANSPORTER (EUROFUNG)"/>
    <property type="match status" value="1"/>
</dbReference>
<feature type="transmembrane region" description="Helical" evidence="5">
    <location>
        <begin position="243"/>
        <end position="262"/>
    </location>
</feature>
<comment type="caution">
    <text evidence="6">The sequence shown here is derived from an EMBL/GenBank/DDBJ whole genome shotgun (WGS) entry which is preliminary data.</text>
</comment>
<proteinExistence type="predicted"/>
<keyword evidence="7" id="KW-1185">Reference proteome</keyword>
<dbReference type="RefSeq" id="WP_204892035.1">
    <property type="nucleotide sequence ID" value="NZ_JBHUFW010000005.1"/>
</dbReference>
<protein>
    <submittedName>
        <fullName evidence="6">Magnesium transporter CorA family protein</fullName>
    </submittedName>
</protein>
<name>A0ABW4QHU9_9BACL</name>
<evidence type="ECO:0000313" key="7">
    <source>
        <dbReference type="Proteomes" id="UP001597273"/>
    </source>
</evidence>
<evidence type="ECO:0000256" key="5">
    <source>
        <dbReference type="SAM" id="Phobius"/>
    </source>
</evidence>
<dbReference type="Gene3D" id="1.20.58.340">
    <property type="entry name" value="Magnesium transport protein CorA, transmembrane region"/>
    <property type="match status" value="1"/>
</dbReference>
<reference evidence="7" key="1">
    <citation type="journal article" date="2019" name="Int. J. Syst. Evol. Microbiol.">
        <title>The Global Catalogue of Microorganisms (GCM) 10K type strain sequencing project: providing services to taxonomists for standard genome sequencing and annotation.</title>
        <authorList>
            <consortium name="The Broad Institute Genomics Platform"/>
            <consortium name="The Broad Institute Genome Sequencing Center for Infectious Disease"/>
            <person name="Wu L."/>
            <person name="Ma J."/>
        </authorList>
    </citation>
    <scope>NUCLEOTIDE SEQUENCE [LARGE SCALE GENOMIC DNA]</scope>
    <source>
        <strain evidence="7">CGMCC 1.15475</strain>
    </source>
</reference>
<dbReference type="CDD" id="cd12821">
    <property type="entry name" value="EcCorA_ZntB-like"/>
    <property type="match status" value="1"/>
</dbReference>
<dbReference type="InterPro" id="IPR002523">
    <property type="entry name" value="MgTranspt_CorA/ZnTranspt_ZntB"/>
</dbReference>
<dbReference type="Proteomes" id="UP001597273">
    <property type="component" value="Unassembled WGS sequence"/>
</dbReference>
<accession>A0ABW4QHU9</accession>
<evidence type="ECO:0000256" key="3">
    <source>
        <dbReference type="ARBA" id="ARBA00022989"/>
    </source>
</evidence>
<keyword evidence="2 5" id="KW-0812">Transmembrane</keyword>
<feature type="transmembrane region" description="Helical" evidence="5">
    <location>
        <begin position="274"/>
        <end position="294"/>
    </location>
</feature>
<evidence type="ECO:0000256" key="1">
    <source>
        <dbReference type="ARBA" id="ARBA00004651"/>
    </source>
</evidence>
<dbReference type="EMBL" id="JBHUFW010000005">
    <property type="protein sequence ID" value="MFD1863139.1"/>
    <property type="molecule type" value="Genomic_DNA"/>
</dbReference>
<evidence type="ECO:0000313" key="6">
    <source>
        <dbReference type="EMBL" id="MFD1863139.1"/>
    </source>
</evidence>
<dbReference type="InterPro" id="IPR045863">
    <property type="entry name" value="CorA_TM1_TM2"/>
</dbReference>
<dbReference type="PANTHER" id="PTHR46494:SF2">
    <property type="entry name" value="MAGNESIUM TRANSPORT PROTEIN CORA"/>
    <property type="match status" value="1"/>
</dbReference>
<organism evidence="6 7">
    <name type="scientific">Planococcus chinensis</name>
    <dbReference type="NCBI Taxonomy" id="272917"/>
    <lineage>
        <taxon>Bacteria</taxon>
        <taxon>Bacillati</taxon>
        <taxon>Bacillota</taxon>
        <taxon>Bacilli</taxon>
        <taxon>Bacillales</taxon>
        <taxon>Caryophanaceae</taxon>
        <taxon>Planococcus</taxon>
    </lineage>
</organism>
<dbReference type="Pfam" id="PF01544">
    <property type="entry name" value="CorA"/>
    <property type="match status" value="1"/>
</dbReference>
<keyword evidence="3 5" id="KW-1133">Transmembrane helix</keyword>
<evidence type="ECO:0000256" key="4">
    <source>
        <dbReference type="ARBA" id="ARBA00023136"/>
    </source>
</evidence>
<evidence type="ECO:0000256" key="2">
    <source>
        <dbReference type="ARBA" id="ARBA00022692"/>
    </source>
</evidence>
<gene>
    <name evidence="6" type="ORF">ACFSDB_09360</name>
</gene>
<dbReference type="SUPFAM" id="SSF144083">
    <property type="entry name" value="Magnesium transport protein CorA, transmembrane region"/>
    <property type="match status" value="1"/>
</dbReference>
<sequence length="314" mass="37018">MENRSFYGGKWKWIILDEIEERNSLSLYSKLESETYWHESLKANRTSSLYMDTAVEGDESMWGSIIYHQDIEEHKNQSILHYYLEGETLITNKIEYSLLYNINERQLIDKMESAENAIEGFMILLGEVVASFLQDIDEFEDRMHELLWRIKIKNDKQVLDNIMGQRHEVLVWKNLMIPIIEIRDAVPEVFGEIFTEGKHHQRTSRRITRCRDIIQEYDTEIREIVDLETVIVSYRGNEIVKTLTIITVMFTPIAAWGALWGMNFENMPELKWKYGYAAALTVIAFSTLLLYFYLKKKKWMGSVLQSLTKENGKS</sequence>
<keyword evidence="4 5" id="KW-0472">Membrane</keyword>
<comment type="subcellular location">
    <subcellularLocation>
        <location evidence="1">Cell membrane</location>
        <topology evidence="1">Multi-pass membrane protein</topology>
    </subcellularLocation>
</comment>